<accession>A0A024TAH7</accession>
<reference evidence="1" key="1">
    <citation type="submission" date="2013-12" db="EMBL/GenBank/DDBJ databases">
        <title>The Genome Sequence of Aphanomyces invadans NJM9701.</title>
        <authorList>
            <consortium name="The Broad Institute Genomics Platform"/>
            <person name="Russ C."/>
            <person name="Tyler B."/>
            <person name="van West P."/>
            <person name="Dieguez-Uribeondo J."/>
            <person name="Young S.K."/>
            <person name="Zeng Q."/>
            <person name="Gargeya S."/>
            <person name="Fitzgerald M."/>
            <person name="Abouelleil A."/>
            <person name="Alvarado L."/>
            <person name="Chapman S.B."/>
            <person name="Gainer-Dewar J."/>
            <person name="Goldberg J."/>
            <person name="Griggs A."/>
            <person name="Gujja S."/>
            <person name="Hansen M."/>
            <person name="Howarth C."/>
            <person name="Imamovic A."/>
            <person name="Ireland A."/>
            <person name="Larimer J."/>
            <person name="McCowan C."/>
            <person name="Murphy C."/>
            <person name="Pearson M."/>
            <person name="Poon T.W."/>
            <person name="Priest M."/>
            <person name="Roberts A."/>
            <person name="Saif S."/>
            <person name="Shea T."/>
            <person name="Sykes S."/>
            <person name="Wortman J."/>
            <person name="Nusbaum C."/>
            <person name="Birren B."/>
        </authorList>
    </citation>
    <scope>NUCLEOTIDE SEQUENCE [LARGE SCALE GENOMIC DNA]</scope>
    <source>
        <strain evidence="1">NJM9701</strain>
    </source>
</reference>
<dbReference type="AlphaFoldDB" id="A0A024TAH7"/>
<dbReference type="EMBL" id="KI914013">
    <property type="protein sequence ID" value="ETV91155.1"/>
    <property type="molecule type" value="Genomic_DNA"/>
</dbReference>
<dbReference type="RefSeq" id="XP_008880186.1">
    <property type="nucleotide sequence ID" value="XM_008881964.1"/>
</dbReference>
<gene>
    <name evidence="1" type="ORF">H310_14166</name>
</gene>
<dbReference type="VEuPathDB" id="FungiDB:H310_14166"/>
<dbReference type="GeneID" id="20091216"/>
<name>A0A024TAH7_9STRA</name>
<sequence>MKYLGVVDTVVLGNNTSKSGSRGTTYHLYCARARRQLQHCALGIVHKLVHVNHHRPDKLLARAERPRERYFATASKLERAAQTMQDLFDKPRNGKKVPSRS</sequence>
<evidence type="ECO:0000313" key="1">
    <source>
        <dbReference type="EMBL" id="ETV91155.1"/>
    </source>
</evidence>
<protein>
    <submittedName>
        <fullName evidence="1">Uncharacterized protein</fullName>
    </submittedName>
</protein>
<organism evidence="1">
    <name type="scientific">Aphanomyces invadans</name>
    <dbReference type="NCBI Taxonomy" id="157072"/>
    <lineage>
        <taxon>Eukaryota</taxon>
        <taxon>Sar</taxon>
        <taxon>Stramenopiles</taxon>
        <taxon>Oomycota</taxon>
        <taxon>Saprolegniomycetes</taxon>
        <taxon>Saprolegniales</taxon>
        <taxon>Verrucalvaceae</taxon>
        <taxon>Aphanomyces</taxon>
    </lineage>
</organism>
<proteinExistence type="predicted"/>